<dbReference type="GO" id="GO:0005634">
    <property type="term" value="C:nucleus"/>
    <property type="evidence" value="ECO:0007669"/>
    <property type="project" value="TreeGrafter"/>
</dbReference>
<dbReference type="PROSITE" id="PS51194">
    <property type="entry name" value="HELICASE_CTER"/>
    <property type="match status" value="1"/>
</dbReference>
<dbReference type="PANTHER" id="PTHR14950:SF37">
    <property type="entry name" value="ENDORIBONUCLEASE DICER"/>
    <property type="match status" value="1"/>
</dbReference>
<dbReference type="InterPro" id="IPR001650">
    <property type="entry name" value="Helicase_C-like"/>
</dbReference>
<evidence type="ECO:0000256" key="4">
    <source>
        <dbReference type="ARBA" id="ARBA00022741"/>
    </source>
</evidence>
<dbReference type="PROSITE" id="PS51192">
    <property type="entry name" value="HELICASE_ATP_BIND_1"/>
    <property type="match status" value="1"/>
</dbReference>
<keyword evidence="7" id="KW-0067">ATP-binding</keyword>
<dbReference type="InterPro" id="IPR027417">
    <property type="entry name" value="P-loop_NTPase"/>
</dbReference>
<dbReference type="Proteomes" id="UP000298030">
    <property type="component" value="Unassembled WGS sequence"/>
</dbReference>
<name>A0A4Y7TQ64_COPMI</name>
<comment type="cofactor">
    <cofactor evidence="1">
        <name>Mn(2+)</name>
        <dbReference type="ChEBI" id="CHEBI:29035"/>
    </cofactor>
</comment>
<keyword evidence="9" id="KW-0943">RNA-mediated gene silencing</keyword>
<dbReference type="STRING" id="71717.A0A4Y7TQ64"/>
<evidence type="ECO:0000256" key="3">
    <source>
        <dbReference type="ARBA" id="ARBA00022737"/>
    </source>
</evidence>
<dbReference type="SUPFAM" id="SSF69065">
    <property type="entry name" value="RNase III domain-like"/>
    <property type="match status" value="2"/>
</dbReference>
<evidence type="ECO:0000259" key="13">
    <source>
        <dbReference type="PROSITE" id="PS51192"/>
    </source>
</evidence>
<accession>A0A4Y7TQ64</accession>
<dbReference type="Gene3D" id="3.30.160.380">
    <property type="entry name" value="Dicer dimerisation domain"/>
    <property type="match status" value="1"/>
</dbReference>
<protein>
    <submittedName>
        <fullName evidence="16">Type III restriction enzyme</fullName>
    </submittedName>
</protein>
<keyword evidence="8" id="KW-0460">Magnesium</keyword>
<evidence type="ECO:0000259" key="12">
    <source>
        <dbReference type="PROSITE" id="PS50142"/>
    </source>
</evidence>
<feature type="domain" description="Helicase C-terminal" evidence="14">
    <location>
        <begin position="367"/>
        <end position="518"/>
    </location>
</feature>
<keyword evidence="3" id="KW-0677">Repeat</keyword>
<dbReference type="Pfam" id="PF00271">
    <property type="entry name" value="Helicase_C"/>
    <property type="match status" value="1"/>
</dbReference>
<evidence type="ECO:0000256" key="1">
    <source>
        <dbReference type="ARBA" id="ARBA00001936"/>
    </source>
</evidence>
<keyword evidence="4" id="KW-0547">Nucleotide-binding</keyword>
<sequence>MTAPITPIDNGSTEAAAQGQVARKYQEEIFQQAQKGNIIAYLRTGSGKTLISVMLIRWMSTQENARGKTIVFFVPKRGIFEKETGLRVDRLHGALAHSFSDRPAWRKKFENHDVIVVTAQLFIELITHSLCSINKVSLMVFDECHHARKNHPYNGVMREYAQIKDARQKPKIFGMTASPYWNEKNPTMSLKTLEANLHAKIVGVHEHVEELQASFSSLDEVIQQYPYPPEKYDGYPEPSLYDTLKVFHVNYPDLFERLNLPWTKIEMRYYMTMNNLGPYCGSLYLFSEVKHHLSTSFTKTKEILASEDDMKVNPGDNFPLEMFDILDILEDFSSFFESAPDSPNTLPILVPLTWNSPKVRVLVELIRINQKLNFQCIIFVEQRQVASCLAKVLEAIPEVRGLARCAHLVGQGMNNEGVSNQAHAYKGDPIKLFREKEINILIATSVAEEGLDFPACDLVIRFDPLQHLVGYVQSRGRARSQASKYVVMIQQDNVAQLERYRALQQGEHQLNQTYQHRGYAQDYAQRHECYDDPWDVADPWELAERDRIVIPSTGAILTYDNAMSLINHLCALIPRDAFTLPHKPIYSGEFQARLHLPASLPLPSKDLVYIGYPKRSKREARRSVAFLAVKHLLRLNVFNEYLLPVSHEGVEESDEDLAPRHVVDEKLPPEIMDVRVKDPWYLGEKLWLHKVLVAGKATAGMVTGTSLPPAVVLFRGREVHLCAGAPLPLDLGGVPCARQIMNEFTKWGIRARNTGRPFDKCTFFLVPLRKEGDIDFDKMIHHLQTPPSTDWSTITEDVYDRIFVLNRWESGRTYRLKVIRTDLGLESVPLEGSPASKFTKYSDYYKDKWTTKRREAIIPLEGPLLEVVPMTKQFDGAYSLNTPVPVGPGEEGEESKRCLVPRSTCSWVPFPLDLSDAFASLPVLCRRVTDIYRVQNARQDLRLPYVPDNLLIEALTLPMSLRGFNNQRLETLGDAVLNLSTTIQLLNQYPNRHEGQLSKLRQKYIANRYLLNRAREFGLVSYLSSEATPISLWRYANSTVEIVEGSGPPQRSVSVTYPRRSLQDCVEALMGATYLCGGIDMALRTGTALGLNFGGSIPWPLRYHSWRPEVPVAPLFTMLQEKMGYEFKWNHILVEAVTHPSFASSDGTSYQRLEFLGDSLIGLVAVDYLFKKFPTASSHELSYLRAKVVCAPTLAFLAVTKLHLNQVILANSMNLWRAIDQYVPILEALSPEEIVKRNWRYDPPKAISDVFESVMGAVLVDSGYNYEKAATVAEMMMEDVLGELSLDMATNPVSELLEWLAKQGCTKREIKKFSEPDADTGICAEGVVVEVHSKLVAGPITASSSGVAKFIAAERALTVLSDASNPFSLVNICDCHSQVIQEDSKEERVGASVAVETEGVQTGDGDKIVPIE</sequence>
<dbReference type="InterPro" id="IPR005034">
    <property type="entry name" value="Dicer_dimerisation"/>
</dbReference>
<dbReference type="InterPro" id="IPR000999">
    <property type="entry name" value="RNase_III_dom"/>
</dbReference>
<dbReference type="GO" id="GO:0003723">
    <property type="term" value="F:RNA binding"/>
    <property type="evidence" value="ECO:0007669"/>
    <property type="project" value="UniProtKB-UniRule"/>
</dbReference>
<gene>
    <name evidence="16" type="ORF">FA13DRAFT_1727905</name>
</gene>
<keyword evidence="2" id="KW-0479">Metal-binding</keyword>
<proteinExistence type="inferred from homology"/>
<evidence type="ECO:0000256" key="10">
    <source>
        <dbReference type="ARBA" id="ARBA00023211"/>
    </source>
</evidence>
<dbReference type="SMART" id="SM00487">
    <property type="entry name" value="DEXDc"/>
    <property type="match status" value="1"/>
</dbReference>
<feature type="domain" description="Helicase ATP-binding" evidence="13">
    <location>
        <begin position="29"/>
        <end position="197"/>
    </location>
</feature>
<dbReference type="InterPro" id="IPR038248">
    <property type="entry name" value="Dicer_dimer_sf"/>
</dbReference>
<dbReference type="PANTHER" id="PTHR14950">
    <property type="entry name" value="DICER-RELATED"/>
    <property type="match status" value="1"/>
</dbReference>
<keyword evidence="11" id="KW-0694">RNA-binding</keyword>
<dbReference type="GO" id="GO:0046872">
    <property type="term" value="F:metal ion binding"/>
    <property type="evidence" value="ECO:0007669"/>
    <property type="project" value="UniProtKB-KW"/>
</dbReference>
<dbReference type="SMART" id="SM00535">
    <property type="entry name" value="RIBOc"/>
    <property type="match status" value="2"/>
</dbReference>
<evidence type="ECO:0000313" key="17">
    <source>
        <dbReference type="Proteomes" id="UP000298030"/>
    </source>
</evidence>
<dbReference type="InterPro" id="IPR036389">
    <property type="entry name" value="RNase_III_sf"/>
</dbReference>
<comment type="similarity">
    <text evidence="11">Belongs to the helicase family. Dicer subfamily.</text>
</comment>
<dbReference type="GO" id="GO:0005737">
    <property type="term" value="C:cytoplasm"/>
    <property type="evidence" value="ECO:0007669"/>
    <property type="project" value="TreeGrafter"/>
</dbReference>
<evidence type="ECO:0000256" key="2">
    <source>
        <dbReference type="ARBA" id="ARBA00022723"/>
    </source>
</evidence>
<dbReference type="GO" id="GO:0004386">
    <property type="term" value="F:helicase activity"/>
    <property type="evidence" value="ECO:0007669"/>
    <property type="project" value="UniProtKB-KW"/>
</dbReference>
<feature type="domain" description="RNase III" evidence="12">
    <location>
        <begin position="934"/>
        <end position="1078"/>
    </location>
</feature>
<dbReference type="Pfam" id="PF03368">
    <property type="entry name" value="Dicer_dimer"/>
    <property type="match status" value="1"/>
</dbReference>
<keyword evidence="6" id="KW-0347">Helicase</keyword>
<evidence type="ECO:0000256" key="6">
    <source>
        <dbReference type="ARBA" id="ARBA00022806"/>
    </source>
</evidence>
<dbReference type="OrthoDB" id="416741at2759"/>
<dbReference type="GO" id="GO:0005524">
    <property type="term" value="F:ATP binding"/>
    <property type="evidence" value="ECO:0007669"/>
    <property type="project" value="UniProtKB-KW"/>
</dbReference>
<reference evidence="16 17" key="1">
    <citation type="journal article" date="2019" name="Nat. Ecol. Evol.">
        <title>Megaphylogeny resolves global patterns of mushroom evolution.</title>
        <authorList>
            <person name="Varga T."/>
            <person name="Krizsan K."/>
            <person name="Foldi C."/>
            <person name="Dima B."/>
            <person name="Sanchez-Garcia M."/>
            <person name="Sanchez-Ramirez S."/>
            <person name="Szollosi G.J."/>
            <person name="Szarkandi J.G."/>
            <person name="Papp V."/>
            <person name="Albert L."/>
            <person name="Andreopoulos W."/>
            <person name="Angelini C."/>
            <person name="Antonin V."/>
            <person name="Barry K.W."/>
            <person name="Bougher N.L."/>
            <person name="Buchanan P."/>
            <person name="Buyck B."/>
            <person name="Bense V."/>
            <person name="Catcheside P."/>
            <person name="Chovatia M."/>
            <person name="Cooper J."/>
            <person name="Damon W."/>
            <person name="Desjardin D."/>
            <person name="Finy P."/>
            <person name="Geml J."/>
            <person name="Haridas S."/>
            <person name="Hughes K."/>
            <person name="Justo A."/>
            <person name="Karasinski D."/>
            <person name="Kautmanova I."/>
            <person name="Kiss B."/>
            <person name="Kocsube S."/>
            <person name="Kotiranta H."/>
            <person name="LaButti K.M."/>
            <person name="Lechner B.E."/>
            <person name="Liimatainen K."/>
            <person name="Lipzen A."/>
            <person name="Lukacs Z."/>
            <person name="Mihaltcheva S."/>
            <person name="Morgado L.N."/>
            <person name="Niskanen T."/>
            <person name="Noordeloos M.E."/>
            <person name="Ohm R.A."/>
            <person name="Ortiz-Santana B."/>
            <person name="Ovrebo C."/>
            <person name="Racz N."/>
            <person name="Riley R."/>
            <person name="Savchenko A."/>
            <person name="Shiryaev A."/>
            <person name="Soop K."/>
            <person name="Spirin V."/>
            <person name="Szebenyi C."/>
            <person name="Tomsovsky M."/>
            <person name="Tulloss R.E."/>
            <person name="Uehling J."/>
            <person name="Grigoriev I.V."/>
            <person name="Vagvolgyi C."/>
            <person name="Papp T."/>
            <person name="Martin F.M."/>
            <person name="Miettinen O."/>
            <person name="Hibbett D.S."/>
            <person name="Nagy L.G."/>
        </authorList>
    </citation>
    <scope>NUCLEOTIDE SEQUENCE [LARGE SCALE GENOMIC DNA]</scope>
    <source>
        <strain evidence="16 17">FP101781</strain>
    </source>
</reference>
<evidence type="ECO:0000256" key="9">
    <source>
        <dbReference type="ARBA" id="ARBA00023158"/>
    </source>
</evidence>
<evidence type="ECO:0000259" key="14">
    <source>
        <dbReference type="PROSITE" id="PS51194"/>
    </source>
</evidence>
<keyword evidence="10" id="KW-0464">Manganese</keyword>
<dbReference type="SUPFAM" id="SSF52540">
    <property type="entry name" value="P-loop containing nucleoside triphosphate hydrolases"/>
    <property type="match status" value="1"/>
</dbReference>
<dbReference type="Pfam" id="PF00636">
    <property type="entry name" value="Ribonuclease_3"/>
    <property type="match status" value="2"/>
</dbReference>
<dbReference type="Gene3D" id="3.40.50.300">
    <property type="entry name" value="P-loop containing nucleotide triphosphate hydrolases"/>
    <property type="match status" value="2"/>
</dbReference>
<dbReference type="CDD" id="cd00593">
    <property type="entry name" value="RIBOc"/>
    <property type="match status" value="2"/>
</dbReference>
<evidence type="ECO:0000259" key="15">
    <source>
        <dbReference type="PROSITE" id="PS51327"/>
    </source>
</evidence>
<evidence type="ECO:0000256" key="11">
    <source>
        <dbReference type="PROSITE-ProRule" id="PRU00657"/>
    </source>
</evidence>
<keyword evidence="17" id="KW-1185">Reference proteome</keyword>
<dbReference type="GO" id="GO:0030422">
    <property type="term" value="P:siRNA processing"/>
    <property type="evidence" value="ECO:0007669"/>
    <property type="project" value="TreeGrafter"/>
</dbReference>
<evidence type="ECO:0000256" key="7">
    <source>
        <dbReference type="ARBA" id="ARBA00022840"/>
    </source>
</evidence>
<organism evidence="16 17">
    <name type="scientific">Coprinellus micaceus</name>
    <name type="common">Glistening ink-cap mushroom</name>
    <name type="synonym">Coprinus micaceus</name>
    <dbReference type="NCBI Taxonomy" id="71717"/>
    <lineage>
        <taxon>Eukaryota</taxon>
        <taxon>Fungi</taxon>
        <taxon>Dikarya</taxon>
        <taxon>Basidiomycota</taxon>
        <taxon>Agaricomycotina</taxon>
        <taxon>Agaricomycetes</taxon>
        <taxon>Agaricomycetidae</taxon>
        <taxon>Agaricales</taxon>
        <taxon>Agaricineae</taxon>
        <taxon>Psathyrellaceae</taxon>
        <taxon>Coprinellus</taxon>
    </lineage>
</organism>
<dbReference type="PROSITE" id="PS00517">
    <property type="entry name" value="RNASE_3_1"/>
    <property type="match status" value="1"/>
</dbReference>
<evidence type="ECO:0000256" key="5">
    <source>
        <dbReference type="ARBA" id="ARBA00022801"/>
    </source>
</evidence>
<dbReference type="GO" id="GO:0003677">
    <property type="term" value="F:DNA binding"/>
    <property type="evidence" value="ECO:0007669"/>
    <property type="project" value="InterPro"/>
</dbReference>
<dbReference type="Gene3D" id="1.10.1520.10">
    <property type="entry name" value="Ribonuclease III domain"/>
    <property type="match status" value="2"/>
</dbReference>
<comment type="caution">
    <text evidence="16">The sequence shown here is derived from an EMBL/GenBank/DDBJ whole genome shotgun (WGS) entry which is preliminary data.</text>
</comment>
<evidence type="ECO:0000313" key="16">
    <source>
        <dbReference type="EMBL" id="TEB36317.1"/>
    </source>
</evidence>
<dbReference type="GO" id="GO:0004525">
    <property type="term" value="F:ribonuclease III activity"/>
    <property type="evidence" value="ECO:0007669"/>
    <property type="project" value="InterPro"/>
</dbReference>
<keyword evidence="5" id="KW-0378">Hydrolase</keyword>
<feature type="domain" description="RNase III" evidence="12">
    <location>
        <begin position="1116"/>
        <end position="1263"/>
    </location>
</feature>
<dbReference type="Pfam" id="PF04851">
    <property type="entry name" value="ResIII"/>
    <property type="match status" value="1"/>
</dbReference>
<dbReference type="PROSITE" id="PS50142">
    <property type="entry name" value="RNASE_3_2"/>
    <property type="match status" value="2"/>
</dbReference>
<dbReference type="InterPro" id="IPR014001">
    <property type="entry name" value="Helicase_ATP-bd"/>
</dbReference>
<dbReference type="InterPro" id="IPR006935">
    <property type="entry name" value="Helicase/UvrB_N"/>
</dbReference>
<dbReference type="PROSITE" id="PS51327">
    <property type="entry name" value="DICER_DSRBF"/>
    <property type="match status" value="1"/>
</dbReference>
<feature type="domain" description="Dicer dsRNA-binding fold" evidence="15">
    <location>
        <begin position="562"/>
        <end position="652"/>
    </location>
</feature>
<dbReference type="EMBL" id="QPFP01000006">
    <property type="protein sequence ID" value="TEB36317.1"/>
    <property type="molecule type" value="Genomic_DNA"/>
</dbReference>
<evidence type="ECO:0000256" key="8">
    <source>
        <dbReference type="ARBA" id="ARBA00022842"/>
    </source>
</evidence>
<dbReference type="SMART" id="SM00490">
    <property type="entry name" value="HELICc"/>
    <property type="match status" value="1"/>
</dbReference>